<name>A0A926XV69_9BACT</name>
<accession>A0A926XV69</accession>
<dbReference type="EMBL" id="JACWZY010000004">
    <property type="protein sequence ID" value="MBD2700435.1"/>
    <property type="molecule type" value="Genomic_DNA"/>
</dbReference>
<feature type="chain" id="PRO_5037459828" evidence="1">
    <location>
        <begin position="18"/>
        <end position="111"/>
    </location>
</feature>
<dbReference type="Proteomes" id="UP000598820">
    <property type="component" value="Unassembled WGS sequence"/>
</dbReference>
<dbReference type="AlphaFoldDB" id="A0A926XV69"/>
<reference evidence="2" key="1">
    <citation type="submission" date="2020-09" db="EMBL/GenBank/DDBJ databases">
        <authorList>
            <person name="Kim M.K."/>
        </authorList>
    </citation>
    <scope>NUCLEOTIDE SEQUENCE</scope>
    <source>
        <strain evidence="2">BT702</strain>
    </source>
</reference>
<protein>
    <submittedName>
        <fullName evidence="2">Uncharacterized protein</fullName>
    </submittedName>
</protein>
<keyword evidence="1" id="KW-0732">Signal</keyword>
<proteinExistence type="predicted"/>
<evidence type="ECO:0000313" key="3">
    <source>
        <dbReference type="Proteomes" id="UP000598820"/>
    </source>
</evidence>
<keyword evidence="3" id="KW-1185">Reference proteome</keyword>
<evidence type="ECO:0000256" key="1">
    <source>
        <dbReference type="SAM" id="SignalP"/>
    </source>
</evidence>
<feature type="signal peptide" evidence="1">
    <location>
        <begin position="1"/>
        <end position="17"/>
    </location>
</feature>
<dbReference type="RefSeq" id="WP_190886289.1">
    <property type="nucleotide sequence ID" value="NZ_JACWZY010000004.1"/>
</dbReference>
<gene>
    <name evidence="2" type="ORF">IC229_07305</name>
</gene>
<comment type="caution">
    <text evidence="2">The sequence shown here is derived from an EMBL/GenBank/DDBJ whole genome shotgun (WGS) entry which is preliminary data.</text>
</comment>
<evidence type="ECO:0000313" key="2">
    <source>
        <dbReference type="EMBL" id="MBD2700435.1"/>
    </source>
</evidence>
<organism evidence="2 3">
    <name type="scientific">Spirosoma profusum</name>
    <dbReference type="NCBI Taxonomy" id="2771354"/>
    <lineage>
        <taxon>Bacteria</taxon>
        <taxon>Pseudomonadati</taxon>
        <taxon>Bacteroidota</taxon>
        <taxon>Cytophagia</taxon>
        <taxon>Cytophagales</taxon>
        <taxon>Cytophagaceae</taxon>
        <taxon>Spirosoma</taxon>
    </lineage>
</organism>
<sequence length="111" mass="12950">MKCVTLLLLFLSGFAHAQVSSSFIRRDSVPSVFPPDVMPNARSNNSFYRYHSDPNNVVRATLDNMPVKVPDTSTYYSALRPYRHFQQHFRKEDLPPLIKPMPNILPRRFRK</sequence>